<dbReference type="EMBL" id="KJ603229">
    <property type="protein sequence ID" value="AHZ95174.1"/>
    <property type="molecule type" value="Genomic_DNA"/>
</dbReference>
<sequence length="128" mass="14689">MKELAQNEIFSETSPDAINELKEIAERISKICKEYKIDFVFSFSVLTEVGNNEYKDSRFVSFGLYCETTSPYIHAASEIVDSHIEPQRIQELTLALQLLRENGECNCSDCQHEKKKTTHKTTNQATLH</sequence>
<evidence type="ECO:0000313" key="2">
    <source>
        <dbReference type="Proteomes" id="UP000029366"/>
    </source>
</evidence>
<evidence type="ECO:0000313" key="1">
    <source>
        <dbReference type="EMBL" id="AHZ95174.1"/>
    </source>
</evidence>
<organism evidence="1 2">
    <name type="scientific">Shigella phage POCJ13</name>
    <dbReference type="NCBI Taxonomy" id="1498227"/>
    <lineage>
        <taxon>Viruses</taxon>
        <taxon>Duplodnaviria</taxon>
        <taxon>Heunggongvirae</taxon>
        <taxon>Uroviricota</taxon>
        <taxon>Caudoviricetes</taxon>
        <taxon>Sepvirinae</taxon>
        <taxon>Diegovirus</taxon>
        <taxon>Diegovirus POCJ13</taxon>
    </lineage>
</organism>
<dbReference type="RefSeq" id="YP_009100229.1">
    <property type="nucleotide sequence ID" value="NC_025434.1"/>
</dbReference>
<name>A0A088CBP0_9CAUD</name>
<protein>
    <submittedName>
        <fullName evidence="1">Uncharacterized protein</fullName>
    </submittedName>
</protein>
<dbReference type="OrthoDB" id="31727at10239"/>
<accession>A0A088CBP0</accession>
<reference evidence="1 2" key="1">
    <citation type="journal article" date="2014" name="Emerg. Infect. Dis.">
        <title>Clinical Isolates of Shiga Toxin 1a-Producing Shigella flexneri with an Epidemiological Link to Recent Travel to Hispaniola.</title>
        <authorList>
            <person name="Gray M.D."/>
            <person name="Lampel K.A."/>
            <person name="Strockbine N.A."/>
            <person name="Fernandez R.E."/>
            <person name="Melton-Celsa A.R."/>
            <person name="Maurelli A.T."/>
        </authorList>
    </citation>
    <scope>NUCLEOTIDE SEQUENCE [LARGE SCALE GENOMIC DNA]</scope>
</reference>
<dbReference type="GeneID" id="22277172"/>
<dbReference type="Proteomes" id="UP000029366">
    <property type="component" value="Segment"/>
</dbReference>
<keyword evidence="2" id="KW-1185">Reference proteome</keyword>
<dbReference type="KEGG" id="vg:22277172"/>
<proteinExistence type="predicted"/>